<dbReference type="Pfam" id="PF13366">
    <property type="entry name" value="PDDEXK_3"/>
    <property type="match status" value="1"/>
</dbReference>
<evidence type="ECO:0008006" key="3">
    <source>
        <dbReference type="Google" id="ProtNLM"/>
    </source>
</evidence>
<dbReference type="InterPro" id="IPR026350">
    <property type="entry name" value="GxxExxY"/>
</dbReference>
<evidence type="ECO:0000313" key="2">
    <source>
        <dbReference type="Proteomes" id="UP000177039"/>
    </source>
</evidence>
<dbReference type="EMBL" id="MFBT01000008">
    <property type="protein sequence ID" value="OGD99916.1"/>
    <property type="molecule type" value="Genomic_DNA"/>
</dbReference>
<organism evidence="1 2">
    <name type="scientific">Candidatus Curtissbacteria bacterium RIFCSPLOWO2_01_FULL_42_50</name>
    <dbReference type="NCBI Taxonomy" id="1797730"/>
    <lineage>
        <taxon>Bacteria</taxon>
        <taxon>Candidatus Curtissiibacteriota</taxon>
    </lineage>
</organism>
<proteinExistence type="predicted"/>
<reference evidence="1 2" key="1">
    <citation type="journal article" date="2016" name="Nat. Commun.">
        <title>Thousands of microbial genomes shed light on interconnected biogeochemical processes in an aquifer system.</title>
        <authorList>
            <person name="Anantharaman K."/>
            <person name="Brown C.T."/>
            <person name="Hug L.A."/>
            <person name="Sharon I."/>
            <person name="Castelle C.J."/>
            <person name="Probst A.J."/>
            <person name="Thomas B.C."/>
            <person name="Singh A."/>
            <person name="Wilkins M.J."/>
            <person name="Karaoz U."/>
            <person name="Brodie E.L."/>
            <person name="Williams K.H."/>
            <person name="Hubbard S.S."/>
            <person name="Banfield J.F."/>
        </authorList>
    </citation>
    <scope>NUCLEOTIDE SEQUENCE [LARGE SCALE GENOMIC DNA]</scope>
</reference>
<gene>
    <name evidence="1" type="ORF">A3B54_00160</name>
</gene>
<accession>A0A1F5H6W9</accession>
<protein>
    <recommendedName>
        <fullName evidence="3">GxxExxY protein</fullName>
    </recommendedName>
</protein>
<dbReference type="AlphaFoldDB" id="A0A1F5H6W9"/>
<dbReference type="Proteomes" id="UP000177039">
    <property type="component" value="Unassembled WGS sequence"/>
</dbReference>
<sequence>MPRIIHQDLSYKVVGILFDIHKKLGNRYQEEYYQRAFAEALKKSHLKFQKELSFDLEYDGKK</sequence>
<dbReference type="NCBIfam" id="TIGR04256">
    <property type="entry name" value="GxxExxY"/>
    <property type="match status" value="1"/>
</dbReference>
<evidence type="ECO:0000313" key="1">
    <source>
        <dbReference type="EMBL" id="OGD99916.1"/>
    </source>
</evidence>
<name>A0A1F5H6W9_9BACT</name>
<comment type="caution">
    <text evidence="1">The sequence shown here is derived from an EMBL/GenBank/DDBJ whole genome shotgun (WGS) entry which is preliminary data.</text>
</comment>